<feature type="transmembrane region" description="Helical" evidence="1">
    <location>
        <begin position="112"/>
        <end position="137"/>
    </location>
</feature>
<protein>
    <submittedName>
        <fullName evidence="2">Uncharacterized protein</fullName>
    </submittedName>
</protein>
<feature type="transmembrane region" description="Helical" evidence="1">
    <location>
        <begin position="12"/>
        <end position="36"/>
    </location>
</feature>
<name>A0A1G6MFH0_9ACTN</name>
<dbReference type="Proteomes" id="UP000199416">
    <property type="component" value="Unassembled WGS sequence"/>
</dbReference>
<evidence type="ECO:0000313" key="3">
    <source>
        <dbReference type="Proteomes" id="UP000199416"/>
    </source>
</evidence>
<keyword evidence="3" id="KW-1185">Reference proteome</keyword>
<keyword evidence="1" id="KW-1133">Transmembrane helix</keyword>
<keyword evidence="1" id="KW-0812">Transmembrane</keyword>
<feature type="transmembrane region" description="Helical" evidence="1">
    <location>
        <begin position="48"/>
        <end position="68"/>
    </location>
</feature>
<sequence length="144" mass="14676">MGGRWAGAPRSARVVAAVAGAVLAYGTAVHVVQLVLGGDDPYPGLPGWLSGYFVSLTLLDPLAGVLLWLRRRSGVVLTVGVLVSDAAANAWADYALDPAAGVTVGRVGQAVVTVLALAAVAAAPLLWRAASPVGATLSRRRARR</sequence>
<dbReference type="EMBL" id="FMZF01000002">
    <property type="protein sequence ID" value="SDC54263.1"/>
    <property type="molecule type" value="Genomic_DNA"/>
</dbReference>
<reference evidence="3" key="1">
    <citation type="submission" date="2016-10" db="EMBL/GenBank/DDBJ databases">
        <authorList>
            <person name="Varghese N."/>
            <person name="Submissions S."/>
        </authorList>
    </citation>
    <scope>NUCLEOTIDE SEQUENCE [LARGE SCALE GENOMIC DNA]</scope>
    <source>
        <strain evidence="3">DSM 45421</strain>
    </source>
</reference>
<accession>A0A1G6MFH0</accession>
<keyword evidence="1" id="KW-0472">Membrane</keyword>
<evidence type="ECO:0000313" key="2">
    <source>
        <dbReference type="EMBL" id="SDC54263.1"/>
    </source>
</evidence>
<dbReference type="AlphaFoldDB" id="A0A1G6MFH0"/>
<organism evidence="2 3">
    <name type="scientific">Geodermatophilus telluris</name>
    <dbReference type="NCBI Taxonomy" id="1190417"/>
    <lineage>
        <taxon>Bacteria</taxon>
        <taxon>Bacillati</taxon>
        <taxon>Actinomycetota</taxon>
        <taxon>Actinomycetes</taxon>
        <taxon>Geodermatophilales</taxon>
        <taxon>Geodermatophilaceae</taxon>
        <taxon>Geodermatophilus</taxon>
    </lineage>
</organism>
<proteinExistence type="predicted"/>
<evidence type="ECO:0000256" key="1">
    <source>
        <dbReference type="SAM" id="Phobius"/>
    </source>
</evidence>
<gene>
    <name evidence="2" type="ORF">SAMN05660690_1832</name>
</gene>
<feature type="transmembrane region" description="Helical" evidence="1">
    <location>
        <begin position="75"/>
        <end position="92"/>
    </location>
</feature>